<dbReference type="Gene3D" id="3.30.160.60">
    <property type="entry name" value="Classic Zinc Finger"/>
    <property type="match status" value="3"/>
</dbReference>
<dbReference type="GO" id="GO:0000978">
    <property type="term" value="F:RNA polymerase II cis-regulatory region sequence-specific DNA binding"/>
    <property type="evidence" value="ECO:0007669"/>
    <property type="project" value="TreeGrafter"/>
</dbReference>
<dbReference type="AlphaFoldDB" id="A0A564Z3B3"/>
<organism evidence="9 10">
    <name type="scientific">Hymenolepis diminuta</name>
    <name type="common">Rat tapeworm</name>
    <dbReference type="NCBI Taxonomy" id="6216"/>
    <lineage>
        <taxon>Eukaryota</taxon>
        <taxon>Metazoa</taxon>
        <taxon>Spiralia</taxon>
        <taxon>Lophotrochozoa</taxon>
        <taxon>Platyhelminthes</taxon>
        <taxon>Cestoda</taxon>
        <taxon>Eucestoda</taxon>
        <taxon>Cyclophyllidea</taxon>
        <taxon>Hymenolepididae</taxon>
        <taxon>Hymenolepis</taxon>
    </lineage>
</organism>
<evidence type="ECO:0000256" key="3">
    <source>
        <dbReference type="ARBA" id="ARBA00022737"/>
    </source>
</evidence>
<keyword evidence="6" id="KW-0539">Nucleus</keyword>
<dbReference type="InterPro" id="IPR050527">
    <property type="entry name" value="Snail/Krueppel_Znf"/>
</dbReference>
<evidence type="ECO:0000313" key="10">
    <source>
        <dbReference type="Proteomes" id="UP000321570"/>
    </source>
</evidence>
<protein>
    <recommendedName>
        <fullName evidence="8">C2H2-type domain-containing protein</fullName>
    </recommendedName>
</protein>
<reference evidence="9 10" key="1">
    <citation type="submission" date="2019-07" db="EMBL/GenBank/DDBJ databases">
        <authorList>
            <person name="Jastrzebski P J."/>
            <person name="Paukszto L."/>
            <person name="Jastrzebski P J."/>
        </authorList>
    </citation>
    <scope>NUCLEOTIDE SEQUENCE [LARGE SCALE GENOMIC DNA]</scope>
    <source>
        <strain evidence="9 10">WMS-il1</strain>
    </source>
</reference>
<accession>A0A564Z3B3</accession>
<dbReference type="PANTHER" id="PTHR24388">
    <property type="entry name" value="ZINC FINGER PROTEIN"/>
    <property type="match status" value="1"/>
</dbReference>
<dbReference type="SUPFAM" id="SSF57667">
    <property type="entry name" value="beta-beta-alpha zinc fingers"/>
    <property type="match status" value="3"/>
</dbReference>
<dbReference type="GO" id="GO:0000981">
    <property type="term" value="F:DNA-binding transcription factor activity, RNA polymerase II-specific"/>
    <property type="evidence" value="ECO:0007669"/>
    <property type="project" value="TreeGrafter"/>
</dbReference>
<dbReference type="GO" id="GO:0005634">
    <property type="term" value="C:nucleus"/>
    <property type="evidence" value="ECO:0007669"/>
    <property type="project" value="UniProtKB-SubCell"/>
</dbReference>
<evidence type="ECO:0000256" key="4">
    <source>
        <dbReference type="ARBA" id="ARBA00022771"/>
    </source>
</evidence>
<feature type="non-terminal residue" evidence="9">
    <location>
        <position position="1"/>
    </location>
</feature>
<dbReference type="Pfam" id="PF00096">
    <property type="entry name" value="zf-C2H2"/>
    <property type="match status" value="3"/>
</dbReference>
<dbReference type="PROSITE" id="PS50157">
    <property type="entry name" value="ZINC_FINGER_C2H2_2"/>
    <property type="match status" value="4"/>
</dbReference>
<sequence>CKICSKSFVQAYTIRKHVQSVHENSFQCDECDRAFGYKRGLQFHVDLIHRKVKDFKCKVCEKSFSERGHLKRHVITMHKAFVEFKCEICAKSFSKAAYLRKHVLGVHESKHSVYSLSLSRSLSLPISSNSRVVD</sequence>
<gene>
    <name evidence="9" type="ORF">WMSIL1_LOCUS12186</name>
</gene>
<keyword evidence="2" id="KW-0479">Metal-binding</keyword>
<feature type="domain" description="C2H2-type" evidence="8">
    <location>
        <begin position="55"/>
        <end position="78"/>
    </location>
</feature>
<evidence type="ECO:0000256" key="6">
    <source>
        <dbReference type="ARBA" id="ARBA00023242"/>
    </source>
</evidence>
<dbReference type="Proteomes" id="UP000321570">
    <property type="component" value="Unassembled WGS sequence"/>
</dbReference>
<dbReference type="PROSITE" id="PS00028">
    <property type="entry name" value="ZINC_FINGER_C2H2_1"/>
    <property type="match status" value="4"/>
</dbReference>
<feature type="domain" description="C2H2-type" evidence="8">
    <location>
        <begin position="84"/>
        <end position="112"/>
    </location>
</feature>
<keyword evidence="3" id="KW-0677">Repeat</keyword>
<evidence type="ECO:0000256" key="7">
    <source>
        <dbReference type="PROSITE-ProRule" id="PRU00042"/>
    </source>
</evidence>
<dbReference type="EMBL" id="CABIJS010000588">
    <property type="protein sequence ID" value="VUZ54001.1"/>
    <property type="molecule type" value="Genomic_DNA"/>
</dbReference>
<proteinExistence type="predicted"/>
<keyword evidence="10" id="KW-1185">Reference proteome</keyword>
<feature type="domain" description="C2H2-type" evidence="8">
    <location>
        <begin position="26"/>
        <end position="54"/>
    </location>
</feature>
<comment type="subcellular location">
    <subcellularLocation>
        <location evidence="1">Nucleus</location>
    </subcellularLocation>
</comment>
<evidence type="ECO:0000256" key="2">
    <source>
        <dbReference type="ARBA" id="ARBA00022723"/>
    </source>
</evidence>
<dbReference type="InterPro" id="IPR036236">
    <property type="entry name" value="Znf_C2H2_sf"/>
</dbReference>
<evidence type="ECO:0000259" key="8">
    <source>
        <dbReference type="PROSITE" id="PS50157"/>
    </source>
</evidence>
<dbReference type="GO" id="GO:0008270">
    <property type="term" value="F:zinc ion binding"/>
    <property type="evidence" value="ECO:0007669"/>
    <property type="project" value="UniProtKB-KW"/>
</dbReference>
<dbReference type="FunFam" id="3.30.160.60:FF:000446">
    <property type="entry name" value="Zinc finger protein"/>
    <property type="match status" value="1"/>
</dbReference>
<keyword evidence="4 7" id="KW-0863">Zinc-finger</keyword>
<evidence type="ECO:0000256" key="5">
    <source>
        <dbReference type="ARBA" id="ARBA00022833"/>
    </source>
</evidence>
<evidence type="ECO:0000313" key="9">
    <source>
        <dbReference type="EMBL" id="VUZ54001.1"/>
    </source>
</evidence>
<dbReference type="SMART" id="SM00355">
    <property type="entry name" value="ZnF_C2H2"/>
    <property type="match status" value="4"/>
</dbReference>
<name>A0A564Z3B3_HYMDI</name>
<feature type="domain" description="C2H2-type" evidence="8">
    <location>
        <begin position="1"/>
        <end position="27"/>
    </location>
</feature>
<keyword evidence="5" id="KW-0862">Zinc</keyword>
<evidence type="ECO:0000256" key="1">
    <source>
        <dbReference type="ARBA" id="ARBA00004123"/>
    </source>
</evidence>
<dbReference type="PANTHER" id="PTHR24388:SF54">
    <property type="entry name" value="PROTEIN ESCARGOT"/>
    <property type="match status" value="1"/>
</dbReference>
<dbReference type="InterPro" id="IPR013087">
    <property type="entry name" value="Znf_C2H2_type"/>
</dbReference>